<dbReference type="AlphaFoldDB" id="A0A0F9SG85"/>
<dbReference type="EMBL" id="LAZR01002570">
    <property type="protein sequence ID" value="KKN28368.1"/>
    <property type="molecule type" value="Genomic_DNA"/>
</dbReference>
<keyword evidence="1" id="KW-0812">Transmembrane</keyword>
<reference evidence="2" key="1">
    <citation type="journal article" date="2015" name="Nature">
        <title>Complex archaea that bridge the gap between prokaryotes and eukaryotes.</title>
        <authorList>
            <person name="Spang A."/>
            <person name="Saw J.H."/>
            <person name="Jorgensen S.L."/>
            <person name="Zaremba-Niedzwiedzka K."/>
            <person name="Martijn J."/>
            <person name="Lind A.E."/>
            <person name="van Eijk R."/>
            <person name="Schleper C."/>
            <person name="Guy L."/>
            <person name="Ettema T.J."/>
        </authorList>
    </citation>
    <scope>NUCLEOTIDE SEQUENCE</scope>
</reference>
<evidence type="ECO:0000313" key="2">
    <source>
        <dbReference type="EMBL" id="KKN28368.1"/>
    </source>
</evidence>
<keyword evidence="1" id="KW-1133">Transmembrane helix</keyword>
<proteinExistence type="predicted"/>
<comment type="caution">
    <text evidence="2">The sequence shown here is derived from an EMBL/GenBank/DDBJ whole genome shotgun (WGS) entry which is preliminary data.</text>
</comment>
<gene>
    <name evidence="2" type="ORF">LCGC14_0854940</name>
</gene>
<evidence type="ECO:0000256" key="1">
    <source>
        <dbReference type="SAM" id="Phobius"/>
    </source>
</evidence>
<protein>
    <submittedName>
        <fullName evidence="2">Uncharacterized protein</fullName>
    </submittedName>
</protein>
<feature type="transmembrane region" description="Helical" evidence="1">
    <location>
        <begin position="16"/>
        <end position="35"/>
    </location>
</feature>
<name>A0A0F9SG85_9ZZZZ</name>
<accession>A0A0F9SG85</accession>
<organism evidence="2">
    <name type="scientific">marine sediment metagenome</name>
    <dbReference type="NCBI Taxonomy" id="412755"/>
    <lineage>
        <taxon>unclassified sequences</taxon>
        <taxon>metagenomes</taxon>
        <taxon>ecological metagenomes</taxon>
    </lineage>
</organism>
<sequence>MKIDKYIPYLTKEDKIFLIQIIMLLGLIILTKLLLD</sequence>
<keyword evidence="1" id="KW-0472">Membrane</keyword>